<reference evidence="2 3" key="1">
    <citation type="submission" date="2023-07" db="EMBL/GenBank/DDBJ databases">
        <title>Sequencing the genomes of 1000 actinobacteria strains.</title>
        <authorList>
            <person name="Klenk H.-P."/>
        </authorList>
    </citation>
    <scope>NUCLEOTIDE SEQUENCE [LARGE SCALE GENOMIC DNA]</scope>
    <source>
        <strain evidence="2 3">DSM 45805</strain>
    </source>
</reference>
<feature type="domain" description="FtsK gamma" evidence="1">
    <location>
        <begin position="89"/>
        <end position="153"/>
    </location>
</feature>
<accession>A0ABU0EMZ7</accession>
<comment type="caution">
    <text evidence="2">The sequence shown here is derived from an EMBL/GenBank/DDBJ whole genome shotgun (WGS) entry which is preliminary data.</text>
</comment>
<proteinExistence type="predicted"/>
<dbReference type="InterPro" id="IPR036388">
    <property type="entry name" value="WH-like_DNA-bd_sf"/>
</dbReference>
<dbReference type="SUPFAM" id="SSF46785">
    <property type="entry name" value="Winged helix' DNA-binding domain"/>
    <property type="match status" value="1"/>
</dbReference>
<dbReference type="SMART" id="SM00843">
    <property type="entry name" value="Ftsk_gamma"/>
    <property type="match status" value="1"/>
</dbReference>
<protein>
    <recommendedName>
        <fullName evidence="1">FtsK gamma domain-containing protein</fullName>
    </recommendedName>
</protein>
<evidence type="ECO:0000313" key="3">
    <source>
        <dbReference type="Proteomes" id="UP001229651"/>
    </source>
</evidence>
<dbReference type="InterPro" id="IPR036390">
    <property type="entry name" value="WH_DNA-bd_sf"/>
</dbReference>
<evidence type="ECO:0000259" key="1">
    <source>
        <dbReference type="SMART" id="SM00843"/>
    </source>
</evidence>
<keyword evidence="3" id="KW-1185">Reference proteome</keyword>
<dbReference type="RefSeq" id="WP_306988440.1">
    <property type="nucleotide sequence ID" value="NZ_JAUSUT010000001.1"/>
</dbReference>
<evidence type="ECO:0000313" key="2">
    <source>
        <dbReference type="EMBL" id="MDQ0376539.1"/>
    </source>
</evidence>
<dbReference type="Proteomes" id="UP001229651">
    <property type="component" value="Unassembled WGS sequence"/>
</dbReference>
<dbReference type="Gene3D" id="1.10.10.10">
    <property type="entry name" value="Winged helix-like DNA-binding domain superfamily/Winged helix DNA-binding domain"/>
    <property type="match status" value="1"/>
</dbReference>
<sequence length="168" mass="18662">MVDPEKTRAAVDTVARRVLADAARTALESGRVGWEDYPELDERDWIAVTERARKLAATLQHSEAMYAEAYRYLAAQAEPDGHVTRPDPGDFRDRFIYAVQLVTSRQFGAKSMVARKLGTGWNETVRLFELLEGWGVVAPTVGSMAHKVLMSEADGRALVAELQKGERA</sequence>
<organism evidence="2 3">
    <name type="scientific">Amycolatopsis thermophila</name>
    <dbReference type="NCBI Taxonomy" id="206084"/>
    <lineage>
        <taxon>Bacteria</taxon>
        <taxon>Bacillati</taxon>
        <taxon>Actinomycetota</taxon>
        <taxon>Actinomycetes</taxon>
        <taxon>Pseudonocardiales</taxon>
        <taxon>Pseudonocardiaceae</taxon>
        <taxon>Amycolatopsis</taxon>
    </lineage>
</organism>
<dbReference type="InterPro" id="IPR018541">
    <property type="entry name" value="Ftsk_gamma"/>
</dbReference>
<gene>
    <name evidence="2" type="ORF">FB470_000533</name>
</gene>
<dbReference type="EMBL" id="JAUSUT010000001">
    <property type="protein sequence ID" value="MDQ0376539.1"/>
    <property type="molecule type" value="Genomic_DNA"/>
</dbReference>
<name>A0ABU0EMZ7_9PSEU</name>